<evidence type="ECO:0000313" key="6">
    <source>
        <dbReference type="Proteomes" id="UP001590951"/>
    </source>
</evidence>
<evidence type="ECO:0000256" key="1">
    <source>
        <dbReference type="ARBA" id="ARBA00004701"/>
    </source>
</evidence>
<dbReference type="EMBL" id="JBHFEH010000001">
    <property type="protein sequence ID" value="KAL2059230.1"/>
    <property type="molecule type" value="Genomic_DNA"/>
</dbReference>
<dbReference type="Pfam" id="PF03720">
    <property type="entry name" value="UDPG_MGDP_dh_C"/>
    <property type="match status" value="1"/>
</dbReference>
<evidence type="ECO:0000256" key="3">
    <source>
        <dbReference type="ARBA" id="ARBA00047473"/>
    </source>
</evidence>
<dbReference type="EC" id="1.1.1.22" evidence="2"/>
<dbReference type="InterPro" id="IPR014027">
    <property type="entry name" value="UDP-Glc/GDP-Man_DH_C"/>
</dbReference>
<comment type="caution">
    <text evidence="5">The sequence shown here is derived from an EMBL/GenBank/DDBJ whole genome shotgun (WGS) entry which is preliminary data.</text>
</comment>
<evidence type="ECO:0000313" key="5">
    <source>
        <dbReference type="EMBL" id="KAL2059230.1"/>
    </source>
</evidence>
<accession>A0ABR4BN46</accession>
<feature type="domain" description="UDP-glucose/GDP-mannose dehydrogenase C-terminal" evidence="4">
    <location>
        <begin position="53"/>
        <end position="157"/>
    </location>
</feature>
<keyword evidence="6" id="KW-1185">Reference proteome</keyword>
<comment type="pathway">
    <text evidence="1">Nucleotide-sugar biosynthesis; UDP-alpha-D-glucuronate biosynthesis; UDP-alpha-D-glucuronate from UDP-alpha-D-glucose: step 1/1.</text>
</comment>
<dbReference type="PANTHER" id="PTHR11374:SF3">
    <property type="entry name" value="UDP-GLUCOSE 6-DEHYDROGENASE"/>
    <property type="match status" value="1"/>
</dbReference>
<dbReference type="InterPro" id="IPR008927">
    <property type="entry name" value="6-PGluconate_DH-like_C_sf"/>
</dbReference>
<sequence>MNLWSAEMTKLAANALLAQRISSIKSLSAVCEVTGADIAEVRYACVSDDRIVAILVYAYKKDTGDTRESTAISIVNNLLSENAEVSIYDSKVEEEAIWLGLEEGNVDFKRIKIRVTIWSIAHEACEDADAVFIAAEWDEFSNKPVDKPRQTAAALAGF</sequence>
<dbReference type="Gene3D" id="3.40.50.720">
    <property type="entry name" value="NAD(P)-binding Rossmann-like Domain"/>
    <property type="match status" value="1"/>
</dbReference>
<dbReference type="PANTHER" id="PTHR11374">
    <property type="entry name" value="UDP-GLUCOSE DEHYDROGENASE/UDP-MANNAC DEHYDROGENASE"/>
    <property type="match status" value="1"/>
</dbReference>
<dbReference type="Gene3D" id="1.20.5.100">
    <property type="entry name" value="Cytochrome c1, transmembrane anchor, C-terminal"/>
    <property type="match status" value="1"/>
</dbReference>
<evidence type="ECO:0000256" key="2">
    <source>
        <dbReference type="ARBA" id="ARBA00012954"/>
    </source>
</evidence>
<dbReference type="SUPFAM" id="SSF52413">
    <property type="entry name" value="UDP-glucose/GDP-mannose dehydrogenase C-terminal domain"/>
    <property type="match status" value="1"/>
</dbReference>
<dbReference type="InterPro" id="IPR014026">
    <property type="entry name" value="UDP-Glc/GDP-Man_DH_dimer"/>
</dbReference>
<dbReference type="SUPFAM" id="SSF48179">
    <property type="entry name" value="6-phosphogluconate dehydrogenase C-terminal domain-like"/>
    <property type="match status" value="1"/>
</dbReference>
<evidence type="ECO:0000259" key="4">
    <source>
        <dbReference type="SMART" id="SM00984"/>
    </source>
</evidence>
<dbReference type="SMART" id="SM00984">
    <property type="entry name" value="UDPG_MGDP_dh_C"/>
    <property type="match status" value="1"/>
</dbReference>
<dbReference type="Proteomes" id="UP001590951">
    <property type="component" value="Unassembled WGS sequence"/>
</dbReference>
<dbReference type="InterPro" id="IPR028356">
    <property type="entry name" value="UDPglc_DH_euk"/>
</dbReference>
<name>A0ABR4BN46_9LECA</name>
<dbReference type="InterPro" id="IPR036220">
    <property type="entry name" value="UDP-Glc/GDP-Man_DH_C_sf"/>
</dbReference>
<organism evidence="5 6">
    <name type="scientific">Lepraria finkii</name>
    <dbReference type="NCBI Taxonomy" id="1340010"/>
    <lineage>
        <taxon>Eukaryota</taxon>
        <taxon>Fungi</taxon>
        <taxon>Dikarya</taxon>
        <taxon>Ascomycota</taxon>
        <taxon>Pezizomycotina</taxon>
        <taxon>Lecanoromycetes</taxon>
        <taxon>OSLEUM clade</taxon>
        <taxon>Lecanoromycetidae</taxon>
        <taxon>Lecanorales</taxon>
        <taxon>Lecanorineae</taxon>
        <taxon>Stereocaulaceae</taxon>
        <taxon>Lepraria</taxon>
    </lineage>
</organism>
<comment type="catalytic activity">
    <reaction evidence="3">
        <text>UDP-alpha-D-glucose + 2 NAD(+) + H2O = UDP-alpha-D-glucuronate + 2 NADH + 3 H(+)</text>
        <dbReference type="Rhea" id="RHEA:23596"/>
        <dbReference type="ChEBI" id="CHEBI:15377"/>
        <dbReference type="ChEBI" id="CHEBI:15378"/>
        <dbReference type="ChEBI" id="CHEBI:57540"/>
        <dbReference type="ChEBI" id="CHEBI:57945"/>
        <dbReference type="ChEBI" id="CHEBI:58052"/>
        <dbReference type="ChEBI" id="CHEBI:58885"/>
        <dbReference type="EC" id="1.1.1.22"/>
    </reaction>
</comment>
<proteinExistence type="predicted"/>
<protein>
    <recommendedName>
        <fullName evidence="2">UDP-glucose 6-dehydrogenase</fullName>
        <ecNumber evidence="2">1.1.1.22</ecNumber>
    </recommendedName>
</protein>
<reference evidence="5 6" key="1">
    <citation type="submission" date="2024-09" db="EMBL/GenBank/DDBJ databases">
        <title>Rethinking Asexuality: The Enigmatic Case of Functional Sexual Genes in Lepraria (Stereocaulaceae).</title>
        <authorList>
            <person name="Doellman M."/>
            <person name="Sun Y."/>
            <person name="Barcenas-Pena A."/>
            <person name="Lumbsch H.T."/>
            <person name="Grewe F."/>
        </authorList>
    </citation>
    <scope>NUCLEOTIDE SEQUENCE [LARGE SCALE GENOMIC DNA]</scope>
    <source>
        <strain evidence="5 6">Grewe 0041</strain>
    </source>
</reference>
<dbReference type="Pfam" id="PF00984">
    <property type="entry name" value="UDPG_MGDP_dh"/>
    <property type="match status" value="1"/>
</dbReference>
<gene>
    <name evidence="5" type="ORF">ABVK25_000522</name>
</gene>